<evidence type="ECO:0000256" key="8">
    <source>
        <dbReference type="ARBA" id="ARBA00022801"/>
    </source>
</evidence>
<evidence type="ECO:0000256" key="5">
    <source>
        <dbReference type="ARBA" id="ARBA00022692"/>
    </source>
</evidence>
<keyword evidence="11 15" id="KW-1133">Transmembrane helix</keyword>
<keyword evidence="4 15" id="KW-0645">Protease</keyword>
<keyword evidence="9 15" id="KW-0862">Zinc</keyword>
<dbReference type="Pfam" id="PF01434">
    <property type="entry name" value="Peptidase_M41"/>
    <property type="match status" value="1"/>
</dbReference>
<dbReference type="FunFam" id="1.20.58.760:FF:000001">
    <property type="entry name" value="ATP-dependent zinc metalloprotease FtsH"/>
    <property type="match status" value="1"/>
</dbReference>
<dbReference type="GO" id="GO:0006508">
    <property type="term" value="P:proteolysis"/>
    <property type="evidence" value="ECO:0007669"/>
    <property type="project" value="UniProtKB-KW"/>
</dbReference>
<dbReference type="HAMAP" id="MF_01458">
    <property type="entry name" value="FtsH"/>
    <property type="match status" value="1"/>
</dbReference>
<name>S7VEY2_DESML</name>
<dbReference type="OrthoDB" id="9809379at2"/>
<keyword evidence="5 15" id="KW-0812">Transmembrane</keyword>
<evidence type="ECO:0000256" key="15">
    <source>
        <dbReference type="HAMAP-Rule" id="MF_01458"/>
    </source>
</evidence>
<dbReference type="InterPro" id="IPR003593">
    <property type="entry name" value="AAA+_ATPase"/>
</dbReference>
<dbReference type="PROSITE" id="PS00674">
    <property type="entry name" value="AAA"/>
    <property type="match status" value="1"/>
</dbReference>
<feature type="binding site" evidence="15">
    <location>
        <position position="441"/>
    </location>
    <ligand>
        <name>Zn(2+)</name>
        <dbReference type="ChEBI" id="CHEBI:29105"/>
        <note>catalytic</note>
    </ligand>
</feature>
<dbReference type="InterPro" id="IPR005936">
    <property type="entry name" value="FtsH"/>
</dbReference>
<feature type="binding site" evidence="15">
    <location>
        <begin position="216"/>
        <end position="223"/>
    </location>
    <ligand>
        <name>ATP</name>
        <dbReference type="ChEBI" id="CHEBI:30616"/>
    </ligand>
</feature>
<dbReference type="Gene3D" id="3.30.720.210">
    <property type="match status" value="1"/>
</dbReference>
<keyword evidence="6 15" id="KW-0479">Metal-binding</keyword>
<keyword evidence="20" id="KW-1185">Reference proteome</keyword>
<dbReference type="GO" id="GO:0004222">
    <property type="term" value="F:metalloendopeptidase activity"/>
    <property type="evidence" value="ECO:0007669"/>
    <property type="project" value="InterPro"/>
</dbReference>
<feature type="active site" evidence="15">
    <location>
        <position position="438"/>
    </location>
</feature>
<keyword evidence="3 15" id="KW-1003">Cell membrane</keyword>
<feature type="transmembrane region" description="Helical" evidence="15">
    <location>
        <begin position="21"/>
        <end position="39"/>
    </location>
</feature>
<comment type="subunit">
    <text evidence="15">Homohexamer.</text>
</comment>
<dbReference type="InterPro" id="IPR000642">
    <property type="entry name" value="Peptidase_M41"/>
</dbReference>
<evidence type="ECO:0000313" key="20">
    <source>
        <dbReference type="Proteomes" id="UP000014977"/>
    </source>
</evidence>
<evidence type="ECO:0000256" key="6">
    <source>
        <dbReference type="ARBA" id="ARBA00022723"/>
    </source>
</evidence>
<dbReference type="Gene3D" id="3.40.50.300">
    <property type="entry name" value="P-loop containing nucleotide triphosphate hydrolases"/>
    <property type="match status" value="1"/>
</dbReference>
<evidence type="ECO:0000256" key="16">
    <source>
        <dbReference type="RuleBase" id="RU003651"/>
    </source>
</evidence>
<dbReference type="EMBL" id="ATHJ01000059">
    <property type="protein sequence ID" value="EPR43033.1"/>
    <property type="molecule type" value="Genomic_DNA"/>
</dbReference>
<dbReference type="Gene3D" id="1.20.58.760">
    <property type="entry name" value="Peptidase M41"/>
    <property type="match status" value="1"/>
</dbReference>
<evidence type="ECO:0000256" key="7">
    <source>
        <dbReference type="ARBA" id="ARBA00022741"/>
    </source>
</evidence>
<dbReference type="PANTHER" id="PTHR23076:SF97">
    <property type="entry name" value="ATP-DEPENDENT ZINC METALLOPROTEASE YME1L1"/>
    <property type="match status" value="1"/>
</dbReference>
<dbReference type="InterPro" id="IPR041569">
    <property type="entry name" value="AAA_lid_3"/>
</dbReference>
<keyword evidence="13 15" id="KW-0472">Membrane</keyword>
<comment type="caution">
    <text evidence="19">The sequence shown here is derived from an EMBL/GenBank/DDBJ whole genome shotgun (WGS) entry which is preliminary data.</text>
</comment>
<evidence type="ECO:0000256" key="11">
    <source>
        <dbReference type="ARBA" id="ARBA00022989"/>
    </source>
</evidence>
<feature type="domain" description="AAA+ ATPase" evidence="18">
    <location>
        <begin position="208"/>
        <end position="347"/>
    </location>
</feature>
<dbReference type="SUPFAM" id="SSF52540">
    <property type="entry name" value="P-loop containing nucleoside triphosphate hydrolases"/>
    <property type="match status" value="1"/>
</dbReference>
<evidence type="ECO:0000256" key="4">
    <source>
        <dbReference type="ARBA" id="ARBA00022670"/>
    </source>
</evidence>
<feature type="binding site" evidence="15">
    <location>
        <position position="437"/>
    </location>
    <ligand>
        <name>Zn(2+)</name>
        <dbReference type="ChEBI" id="CHEBI:29105"/>
        <note>catalytic</note>
    </ligand>
</feature>
<accession>S7VEY2</accession>
<dbReference type="SUPFAM" id="SSF140990">
    <property type="entry name" value="FtsH protease domain-like"/>
    <property type="match status" value="1"/>
</dbReference>
<dbReference type="RefSeq" id="WP_020875746.1">
    <property type="nucleotide sequence ID" value="NZ_ATHJ01000059.1"/>
</dbReference>
<keyword evidence="12 15" id="KW-0482">Metalloprotease</keyword>
<evidence type="ECO:0000313" key="19">
    <source>
        <dbReference type="EMBL" id="EPR43033.1"/>
    </source>
</evidence>
<evidence type="ECO:0000256" key="3">
    <source>
        <dbReference type="ARBA" id="ARBA00022475"/>
    </source>
</evidence>
<organism evidence="19 20">
    <name type="scientific">Desulfococcus multivorans DSM 2059</name>
    <dbReference type="NCBI Taxonomy" id="1121405"/>
    <lineage>
        <taxon>Bacteria</taxon>
        <taxon>Pseudomonadati</taxon>
        <taxon>Thermodesulfobacteriota</taxon>
        <taxon>Desulfobacteria</taxon>
        <taxon>Desulfobacterales</taxon>
        <taxon>Desulfococcaceae</taxon>
        <taxon>Desulfococcus</taxon>
    </lineage>
</organism>
<comment type="function">
    <text evidence="15">Acts as a processive, ATP-dependent zinc metallopeptidase for both cytoplasmic and membrane proteins. Plays a role in the quality control of integral membrane proteins.</text>
</comment>
<comment type="similarity">
    <text evidence="14 15">In the central section; belongs to the AAA ATPase family.</text>
</comment>
<feature type="transmembrane region" description="Helical" evidence="15">
    <location>
        <begin position="120"/>
        <end position="141"/>
    </location>
</feature>
<dbReference type="SMART" id="SM00382">
    <property type="entry name" value="AAA"/>
    <property type="match status" value="1"/>
</dbReference>
<keyword evidence="10 15" id="KW-0067">ATP-binding</keyword>
<dbReference type="Pfam" id="PF00004">
    <property type="entry name" value="AAA"/>
    <property type="match status" value="1"/>
</dbReference>
<dbReference type="Pfam" id="PF17862">
    <property type="entry name" value="AAA_lid_3"/>
    <property type="match status" value="1"/>
</dbReference>
<dbReference type="InterPro" id="IPR003960">
    <property type="entry name" value="ATPase_AAA_CS"/>
</dbReference>
<dbReference type="PANTHER" id="PTHR23076">
    <property type="entry name" value="METALLOPROTEASE M41 FTSH"/>
    <property type="match status" value="1"/>
</dbReference>
<feature type="coiled-coil region" evidence="17">
    <location>
        <begin position="578"/>
        <end position="605"/>
    </location>
</feature>
<dbReference type="GO" id="GO:0004176">
    <property type="term" value="F:ATP-dependent peptidase activity"/>
    <property type="evidence" value="ECO:0007669"/>
    <property type="project" value="InterPro"/>
</dbReference>
<comment type="cofactor">
    <cofactor evidence="15">
        <name>Zn(2+)</name>
        <dbReference type="ChEBI" id="CHEBI:29105"/>
    </cofactor>
    <text evidence="15">Binds 1 zinc ion per subunit.</text>
</comment>
<dbReference type="GO" id="GO:0030163">
    <property type="term" value="P:protein catabolic process"/>
    <property type="evidence" value="ECO:0007669"/>
    <property type="project" value="UniProtKB-UniRule"/>
</dbReference>
<protein>
    <recommendedName>
        <fullName evidence="15">ATP-dependent zinc metalloprotease FtsH</fullName>
        <ecNumber evidence="15">3.4.24.-</ecNumber>
    </recommendedName>
</protein>
<gene>
    <name evidence="15" type="primary">ftsH</name>
    <name evidence="19" type="ORF">dsmv_1399</name>
</gene>
<dbReference type="FunFam" id="1.10.8.60:FF:000001">
    <property type="entry name" value="ATP-dependent zinc metalloprotease FtsH"/>
    <property type="match status" value="1"/>
</dbReference>
<evidence type="ECO:0000256" key="10">
    <source>
        <dbReference type="ARBA" id="ARBA00022840"/>
    </source>
</evidence>
<dbReference type="STRING" id="897.B2D07_13225"/>
<dbReference type="AlphaFoldDB" id="S7VEY2"/>
<dbReference type="InterPro" id="IPR027417">
    <property type="entry name" value="P-loop_NTPase"/>
</dbReference>
<dbReference type="PATRIC" id="fig|1121405.3.peg.718"/>
<dbReference type="FunFam" id="3.40.50.300:FF:000001">
    <property type="entry name" value="ATP-dependent zinc metalloprotease FtsH"/>
    <property type="match status" value="1"/>
</dbReference>
<dbReference type="Proteomes" id="UP000014977">
    <property type="component" value="Unassembled WGS sequence"/>
</dbReference>
<evidence type="ECO:0000259" key="18">
    <source>
        <dbReference type="SMART" id="SM00382"/>
    </source>
</evidence>
<dbReference type="EC" id="3.4.24.-" evidence="15"/>
<dbReference type="GO" id="GO:0005524">
    <property type="term" value="F:ATP binding"/>
    <property type="evidence" value="ECO:0007669"/>
    <property type="project" value="UniProtKB-UniRule"/>
</dbReference>
<dbReference type="InterPro" id="IPR003959">
    <property type="entry name" value="ATPase_AAA_core"/>
</dbReference>
<dbReference type="CDD" id="cd19501">
    <property type="entry name" value="RecA-like_FtsH"/>
    <property type="match status" value="1"/>
</dbReference>
<evidence type="ECO:0000256" key="17">
    <source>
        <dbReference type="SAM" id="Coils"/>
    </source>
</evidence>
<reference evidence="19 20" key="1">
    <citation type="journal article" date="2013" name="Genome Announc.">
        <title>Draft genome sequences for three mercury-methylating, sulfate-reducing bacteria.</title>
        <authorList>
            <person name="Brown S.D."/>
            <person name="Hurt R.A.Jr."/>
            <person name="Gilmour C.C."/>
            <person name="Elias D.A."/>
        </authorList>
    </citation>
    <scope>NUCLEOTIDE SEQUENCE [LARGE SCALE GENOMIC DNA]</scope>
    <source>
        <strain evidence="19 20">DSM 2059</strain>
    </source>
</reference>
<dbReference type="Pfam" id="PF06480">
    <property type="entry name" value="FtsH_ext"/>
    <property type="match status" value="1"/>
</dbReference>
<keyword evidence="7 15" id="KW-0547">Nucleotide-binding</keyword>
<evidence type="ECO:0000256" key="1">
    <source>
        <dbReference type="ARBA" id="ARBA00004370"/>
    </source>
</evidence>
<keyword evidence="8 15" id="KW-0378">Hydrolase</keyword>
<keyword evidence="17" id="KW-0175">Coiled coil</keyword>
<evidence type="ECO:0000256" key="12">
    <source>
        <dbReference type="ARBA" id="ARBA00023049"/>
    </source>
</evidence>
<comment type="similarity">
    <text evidence="16">Belongs to the AAA ATPase family.</text>
</comment>
<proteinExistence type="inferred from homology"/>
<comment type="subcellular location">
    <subcellularLocation>
        <location evidence="15">Cell membrane</location>
        <topology evidence="15">Multi-pass membrane protein</topology>
        <orientation evidence="15">Cytoplasmic side</orientation>
    </subcellularLocation>
    <subcellularLocation>
        <location evidence="1">Membrane</location>
    </subcellularLocation>
</comment>
<evidence type="ECO:0000256" key="13">
    <source>
        <dbReference type="ARBA" id="ARBA00023136"/>
    </source>
</evidence>
<feature type="binding site" evidence="15">
    <location>
        <position position="513"/>
    </location>
    <ligand>
        <name>Zn(2+)</name>
        <dbReference type="ChEBI" id="CHEBI:29105"/>
        <note>catalytic</note>
    </ligand>
</feature>
<dbReference type="GO" id="GO:0016887">
    <property type="term" value="F:ATP hydrolysis activity"/>
    <property type="evidence" value="ECO:0007669"/>
    <property type="project" value="UniProtKB-UniRule"/>
</dbReference>
<sequence length="619" mass="68881">MKKDFSSLEKTAWNRNYLWRLMIWIGVVFLFIMWIRPGAPEVSYTLFKDELKAGNVETLRITGEHMRGSFKEPVAVGEGENAPKITTFQTIVPTFENPVLLRLIDDKVPTVRVDSTESSWLGILLIQLLPWILIIGAFVYFSRRFQNGLPGQGGIFGFGKSKARRYQRSESDTTFDDVAGMENTKAELQEIVAFLKAPEKFSRLGGKLPKGILLAGPPGTGKTLMARATAGEADVPFYAISGSEFIEMFVGVGASRVRDMFAKAKKEAPAIIFIDEIDSIGRARGTGLGGGHDEREQTLNQILAEMDGFSPHEAVVVMAATNRPDILDPALIRPGRFDRRVTIELPDRRTREKIIEVHARKTPCAESVDFAELAALTIGFSGADLENLVNEAAIIAARQDKQRVDKDDFDVALDKIRLGPAREDLLNEYDRKLVAYHEAGHTLVARHLEKADPVKKVTIIPHGQALGLTEQIPEEDRRNVSRSYLLDQVTVLMAGRAAEKIALDDISSGAADDIKKATALVRRMVCRWGMNDALGPVHYGDRNGHPFLGKELSDMKSYSEATGKRIDEEIRKILIELAKTAEALLVRHRDKLDELARELMIHETLESEDLDRILGSKDA</sequence>
<evidence type="ECO:0000256" key="14">
    <source>
        <dbReference type="ARBA" id="ARBA00061570"/>
    </source>
</evidence>
<dbReference type="GO" id="GO:0005886">
    <property type="term" value="C:plasma membrane"/>
    <property type="evidence" value="ECO:0007669"/>
    <property type="project" value="UniProtKB-SubCell"/>
</dbReference>
<evidence type="ECO:0000256" key="9">
    <source>
        <dbReference type="ARBA" id="ARBA00022833"/>
    </source>
</evidence>
<dbReference type="eggNOG" id="COG0465">
    <property type="taxonomic scope" value="Bacteria"/>
</dbReference>
<evidence type="ECO:0000256" key="2">
    <source>
        <dbReference type="ARBA" id="ARBA00010044"/>
    </source>
</evidence>
<dbReference type="InterPro" id="IPR037219">
    <property type="entry name" value="Peptidase_M41-like"/>
</dbReference>
<dbReference type="GO" id="GO:0008270">
    <property type="term" value="F:zinc ion binding"/>
    <property type="evidence" value="ECO:0007669"/>
    <property type="project" value="UniProtKB-UniRule"/>
</dbReference>
<comment type="similarity">
    <text evidence="2 15">In the C-terminal section; belongs to the peptidase M41 family.</text>
</comment>
<dbReference type="InterPro" id="IPR011546">
    <property type="entry name" value="Pept_M41_FtsH_extracell"/>
</dbReference>
<dbReference type="NCBIfam" id="TIGR01241">
    <property type="entry name" value="FtsH_fam"/>
    <property type="match status" value="1"/>
</dbReference>
<dbReference type="Gene3D" id="1.10.8.60">
    <property type="match status" value="1"/>
</dbReference>